<organism evidence="5 6">
    <name type="scientific">Clostridium kluyveri (strain ATCC 8527 / DSM 555 / NBRC 12016 / NCIMB 10680 / K1)</name>
    <dbReference type="NCBI Taxonomy" id="431943"/>
    <lineage>
        <taxon>Bacteria</taxon>
        <taxon>Bacillati</taxon>
        <taxon>Bacillota</taxon>
        <taxon>Clostridia</taxon>
        <taxon>Eubacteriales</taxon>
        <taxon>Clostridiaceae</taxon>
        <taxon>Clostridium</taxon>
    </lineage>
</organism>
<evidence type="ECO:0000259" key="3">
    <source>
        <dbReference type="PROSITE" id="PS51192"/>
    </source>
</evidence>
<dbReference type="SUPFAM" id="SSF52540">
    <property type="entry name" value="P-loop containing nucleoside triphosphate hydrolases"/>
    <property type="match status" value="2"/>
</dbReference>
<keyword evidence="5" id="KW-0547">Nucleotide-binding</keyword>
<dbReference type="PANTHER" id="PTHR47396:SF1">
    <property type="entry name" value="ATP-DEPENDENT HELICASE IRC3-RELATED"/>
    <property type="match status" value="1"/>
</dbReference>
<dbReference type="CDD" id="cd09126">
    <property type="entry name" value="PLDc_C_DEXD_like"/>
    <property type="match status" value="1"/>
</dbReference>
<dbReference type="Pfam" id="PF00271">
    <property type="entry name" value="Helicase_C"/>
    <property type="match status" value="1"/>
</dbReference>
<evidence type="ECO:0000313" key="6">
    <source>
        <dbReference type="Proteomes" id="UP000002411"/>
    </source>
</evidence>
<dbReference type="InterPro" id="IPR025202">
    <property type="entry name" value="PLD-like_dom"/>
</dbReference>
<dbReference type="PROSITE" id="PS51194">
    <property type="entry name" value="HELICASE_CTER"/>
    <property type="match status" value="1"/>
</dbReference>
<dbReference type="PROSITE" id="PS51192">
    <property type="entry name" value="HELICASE_ATP_BIND_1"/>
    <property type="match status" value="1"/>
</dbReference>
<dbReference type="AlphaFoldDB" id="A5N0C5"/>
<dbReference type="KEGG" id="ckl:CKL_2559"/>
<dbReference type="Pfam" id="PF22548">
    <property type="entry name" value="AEP-TOTE"/>
    <property type="match status" value="1"/>
</dbReference>
<proteinExistence type="predicted"/>
<dbReference type="STRING" id="431943.CKL_2559"/>
<protein>
    <submittedName>
        <fullName evidence="5">Predicted helicase</fullName>
    </submittedName>
</protein>
<dbReference type="InterPro" id="IPR001736">
    <property type="entry name" value="PLipase_D/transphosphatidylase"/>
</dbReference>
<feature type="domain" description="Helicase C-terminal" evidence="4">
    <location>
        <begin position="673"/>
        <end position="829"/>
    </location>
</feature>
<dbReference type="InterPro" id="IPR001650">
    <property type="entry name" value="Helicase_C-like"/>
</dbReference>
<feature type="coiled-coil region" evidence="1">
    <location>
        <begin position="3"/>
        <end position="30"/>
    </location>
</feature>
<name>A5N0C5_CLOK5</name>
<evidence type="ECO:0000259" key="4">
    <source>
        <dbReference type="PROSITE" id="PS51194"/>
    </source>
</evidence>
<feature type="domain" description="PLD phosphodiesterase" evidence="2">
    <location>
        <begin position="918"/>
        <end position="941"/>
    </location>
</feature>
<dbReference type="GO" id="GO:0005524">
    <property type="term" value="F:ATP binding"/>
    <property type="evidence" value="ECO:0007669"/>
    <property type="project" value="InterPro"/>
</dbReference>
<dbReference type="GO" id="GO:0005829">
    <property type="term" value="C:cytosol"/>
    <property type="evidence" value="ECO:0007669"/>
    <property type="project" value="TreeGrafter"/>
</dbReference>
<dbReference type="EMBL" id="CP000673">
    <property type="protein sequence ID" value="EDK34571.1"/>
    <property type="molecule type" value="Genomic_DNA"/>
</dbReference>
<dbReference type="InterPro" id="IPR006935">
    <property type="entry name" value="Helicase/UvrB_N"/>
</dbReference>
<keyword evidence="5" id="KW-0347">Helicase</keyword>
<accession>A5N0C5</accession>
<keyword evidence="5" id="KW-0067">ATP-binding</keyword>
<feature type="domain" description="Helicase ATP-binding" evidence="3">
    <location>
        <begin position="453"/>
        <end position="619"/>
    </location>
</feature>
<dbReference type="InterPro" id="IPR027417">
    <property type="entry name" value="P-loop_NTPase"/>
</dbReference>
<dbReference type="Proteomes" id="UP000002411">
    <property type="component" value="Chromosome"/>
</dbReference>
<dbReference type="eggNOG" id="COG1061">
    <property type="taxonomic scope" value="Bacteria"/>
</dbReference>
<dbReference type="Pfam" id="PF04851">
    <property type="entry name" value="ResIII"/>
    <property type="match status" value="1"/>
</dbReference>
<dbReference type="Gene3D" id="3.40.50.300">
    <property type="entry name" value="P-loop containing nucleotide triphosphate hydrolases"/>
    <property type="match status" value="2"/>
</dbReference>
<evidence type="ECO:0000313" key="5">
    <source>
        <dbReference type="EMBL" id="EDK34571.1"/>
    </source>
</evidence>
<evidence type="ECO:0000256" key="1">
    <source>
        <dbReference type="SAM" id="Coils"/>
    </source>
</evidence>
<gene>
    <name evidence="5" type="ordered locus">CKL_2559</name>
</gene>
<dbReference type="HOGENOM" id="CLU_011771_1_0_9"/>
<keyword evidence="1" id="KW-0175">Coiled coil</keyword>
<dbReference type="GO" id="GO:0003677">
    <property type="term" value="F:DNA binding"/>
    <property type="evidence" value="ECO:0007669"/>
    <property type="project" value="InterPro"/>
</dbReference>
<dbReference type="InterPro" id="IPR014001">
    <property type="entry name" value="Helicase_ATP-bd"/>
</dbReference>
<evidence type="ECO:0000259" key="2">
    <source>
        <dbReference type="PROSITE" id="PS50035"/>
    </source>
</evidence>
<keyword evidence="6" id="KW-1185">Reference proteome</keyword>
<dbReference type="eggNOG" id="COG4951">
    <property type="taxonomic scope" value="Bacteria"/>
</dbReference>
<keyword evidence="5" id="KW-0378">Hydrolase</keyword>
<dbReference type="PROSITE" id="PS50035">
    <property type="entry name" value="PLD"/>
    <property type="match status" value="1"/>
</dbReference>
<dbReference type="InterPro" id="IPR054347">
    <property type="entry name" value="TOTE_primase"/>
</dbReference>
<dbReference type="RefSeq" id="WP_012102901.1">
    <property type="nucleotide sequence ID" value="NC_009706.1"/>
</dbReference>
<reference evidence="5 6" key="1">
    <citation type="journal article" date="2008" name="Proc. Natl. Acad. Sci. U.S.A.">
        <title>The genome of Clostridium kluyveri, a strict anaerobe with unique metabolic features.</title>
        <authorList>
            <person name="Seedorf H."/>
            <person name="Fricke W.F."/>
            <person name="Veith B."/>
            <person name="Brueggemann H."/>
            <person name="Liesegang H."/>
            <person name="Strittmatter A."/>
            <person name="Miethke M."/>
            <person name="Buckel W."/>
            <person name="Hinderberger J."/>
            <person name="Li F."/>
            <person name="Hagemeier C."/>
            <person name="Thauer R.K."/>
            <person name="Gottschalk G."/>
        </authorList>
    </citation>
    <scope>NUCLEOTIDE SEQUENCE [LARGE SCALE GENOMIC DNA]</scope>
    <source>
        <strain evidence="6">ATCC 8527 / DSM 555 / NCIMB 10680</strain>
    </source>
</reference>
<dbReference type="Pfam" id="PF13091">
    <property type="entry name" value="PLDc_2"/>
    <property type="match status" value="1"/>
</dbReference>
<dbReference type="InterPro" id="IPR050742">
    <property type="entry name" value="Helicase_Restrict-Modif_Enz"/>
</dbReference>
<dbReference type="GO" id="GO:0004386">
    <property type="term" value="F:helicase activity"/>
    <property type="evidence" value="ECO:0007669"/>
    <property type="project" value="UniProtKB-KW"/>
</dbReference>
<dbReference type="CDD" id="cd18785">
    <property type="entry name" value="SF2_C"/>
    <property type="match status" value="1"/>
</dbReference>
<sequence>MDYNELYDRYVKLLEENKMLKEKNKNLREYIRLQVPNLFMDDKCKELTKTNTDTSIRGNKCIQVNKNSAPKDKIRLFMSLFKGREDVYAKRWQSENGKSGYSPVCVNEWVRGMCYKPKVKCSECKNKKYAPLNENAIDRHLRGIEVLGIYPMIKDETCYFVAIDFDDDGWENDISILQEICIEKKIPFAVERSRSGNGAHLWFFFKEKIAAASARKFATALLTYAMTKRYKIKFKSYDRLFPNQDTMPKGGLGNLIALPMQKFVRKNNNTVFVDKNFKPYEDQWKFLSSVEKLIRNQIECYISEICTNSELGDLKEDKEETDKPWKGNNEIRKLSIEDFPDNAHIIKANMLFISKEGFSNRTLNSIKRIAAFKNPEFYKAQALRLSTFDKPRVISLSEETSEYLCIPRGCEMELNNFLKENKVGFEYNDNTYSGRIISVLFNGKLGEEQAVAVDALLKFDNGVLSAATGFGKTVLGAKLIAERKVSTLVIVHTRQLLEQWKEKLKYFLIIDESLAIDKTKRKGRKKNIDVIGQIGSGKNNLNGIVDIAIMQSLVRKGEVKELVKDYGMVLVDECHHASAFNFELILKSISAKYVYGLTATPIRKDGHHPIIFMQCGPVRYRVNAKKQAEKSSFEHYVIPRFTSFRKPVCQNEKEWSISEIYSVIGTSQIRNNLIIDDVTNCVKEGRNPIVLTERTSHVEILSDMLKEKLSYVITLTGKMSAKERKSEFDKLLNIPTGNSVVIVATGRFIGEGFDEPRLDTLFLAMPISWKGTLQQYAGRLHRIYENKNEVQIYDYVDVHVDVLERMYEKRLKGYAAIGYSAKSESKPIEAINSIYNNNNFLTVFSNDVFTAKNEIIIVSPFVSKRRLSQMLKLLMIAIKNCVNIKVITRPKTDFKGKNIFNLEEMHETMKVSGIAVILKSNIHQKFAIIDEKIVWYGSINLLSYGNAEESIMRLESINIANELLDTVE</sequence>
<dbReference type="GO" id="GO:0006793">
    <property type="term" value="P:phosphorus metabolic process"/>
    <property type="evidence" value="ECO:0007669"/>
    <property type="project" value="UniProtKB-ARBA"/>
</dbReference>
<dbReference type="SUPFAM" id="SSF56024">
    <property type="entry name" value="Phospholipase D/nuclease"/>
    <property type="match status" value="1"/>
</dbReference>
<dbReference type="Gene3D" id="3.30.870.10">
    <property type="entry name" value="Endonuclease Chain A"/>
    <property type="match status" value="1"/>
</dbReference>
<dbReference type="GO" id="GO:0016787">
    <property type="term" value="F:hydrolase activity"/>
    <property type="evidence" value="ECO:0007669"/>
    <property type="project" value="InterPro"/>
</dbReference>
<dbReference type="CDD" id="cd17926">
    <property type="entry name" value="DEXHc_RE"/>
    <property type="match status" value="1"/>
</dbReference>
<dbReference type="PANTHER" id="PTHR47396">
    <property type="entry name" value="TYPE I RESTRICTION ENZYME ECOKI R PROTEIN"/>
    <property type="match status" value="1"/>
</dbReference>
<dbReference type="SMART" id="SM00487">
    <property type="entry name" value="DEXDc"/>
    <property type="match status" value="1"/>
</dbReference>